<evidence type="ECO:0000259" key="3">
    <source>
        <dbReference type="PROSITE" id="PS51186"/>
    </source>
</evidence>
<feature type="domain" description="N-acetyltransferase" evidence="3">
    <location>
        <begin position="2"/>
        <end position="145"/>
    </location>
</feature>
<evidence type="ECO:0000313" key="5">
    <source>
        <dbReference type="Proteomes" id="UP000256304"/>
    </source>
</evidence>
<dbReference type="SUPFAM" id="SSF55729">
    <property type="entry name" value="Acyl-CoA N-acyltransferases (Nat)"/>
    <property type="match status" value="1"/>
</dbReference>
<keyword evidence="4" id="KW-0689">Ribosomal protein</keyword>
<dbReference type="InterPro" id="IPR050832">
    <property type="entry name" value="Bact_Acetyltransf"/>
</dbReference>
<comment type="caution">
    <text evidence="4">The sequence shown here is derived from an EMBL/GenBank/DDBJ whole genome shotgun (WGS) entry which is preliminary data.</text>
</comment>
<dbReference type="GO" id="GO:0005840">
    <property type="term" value="C:ribosome"/>
    <property type="evidence" value="ECO:0007669"/>
    <property type="project" value="UniProtKB-KW"/>
</dbReference>
<keyword evidence="4" id="KW-0687">Ribonucleoprotein</keyword>
<accession>A0A3D9SJM2</accession>
<protein>
    <submittedName>
        <fullName evidence="4">Ribosomal protein S18 acetylase RimI-like enzyme</fullName>
    </submittedName>
</protein>
<dbReference type="RefSeq" id="WP_116187270.1">
    <property type="nucleotide sequence ID" value="NZ_QTTN01000001.1"/>
</dbReference>
<reference evidence="4 5" key="1">
    <citation type="submission" date="2018-08" db="EMBL/GenBank/DDBJ databases">
        <title>Genomic Encyclopedia of Type Strains, Phase III (KMG-III): the genomes of soil and plant-associated and newly described type strains.</title>
        <authorList>
            <person name="Whitman W."/>
        </authorList>
    </citation>
    <scope>NUCLEOTIDE SEQUENCE [LARGE SCALE GENOMIC DNA]</scope>
    <source>
        <strain evidence="4 5">CGMCC 1.10966</strain>
    </source>
</reference>
<keyword evidence="1" id="KW-0808">Transferase</keyword>
<keyword evidence="5" id="KW-1185">Reference proteome</keyword>
<evidence type="ECO:0000256" key="1">
    <source>
        <dbReference type="ARBA" id="ARBA00022679"/>
    </source>
</evidence>
<dbReference type="AlphaFoldDB" id="A0A3D9SJM2"/>
<dbReference type="PANTHER" id="PTHR43877">
    <property type="entry name" value="AMINOALKYLPHOSPHONATE N-ACETYLTRANSFERASE-RELATED-RELATED"/>
    <property type="match status" value="1"/>
</dbReference>
<dbReference type="InterPro" id="IPR000182">
    <property type="entry name" value="GNAT_dom"/>
</dbReference>
<keyword evidence="2" id="KW-0012">Acyltransferase</keyword>
<dbReference type="Proteomes" id="UP000256304">
    <property type="component" value="Unassembled WGS sequence"/>
</dbReference>
<dbReference type="OrthoDB" id="9797826at2"/>
<dbReference type="CDD" id="cd04301">
    <property type="entry name" value="NAT_SF"/>
    <property type="match status" value="1"/>
</dbReference>
<evidence type="ECO:0000313" key="4">
    <source>
        <dbReference type="EMBL" id="REE94560.1"/>
    </source>
</evidence>
<name>A0A3D9SJM2_9BACL</name>
<organism evidence="4 5">
    <name type="scientific">Paenibacillus taihuensis</name>
    <dbReference type="NCBI Taxonomy" id="1156355"/>
    <lineage>
        <taxon>Bacteria</taxon>
        <taxon>Bacillati</taxon>
        <taxon>Bacillota</taxon>
        <taxon>Bacilli</taxon>
        <taxon>Bacillales</taxon>
        <taxon>Paenibacillaceae</taxon>
        <taxon>Paenibacillus</taxon>
    </lineage>
</organism>
<proteinExistence type="predicted"/>
<dbReference type="PROSITE" id="PS51186">
    <property type="entry name" value="GNAT"/>
    <property type="match status" value="1"/>
</dbReference>
<dbReference type="Gene3D" id="3.40.630.30">
    <property type="match status" value="1"/>
</dbReference>
<gene>
    <name evidence="4" type="ORF">A8990_101356</name>
</gene>
<dbReference type="PANTHER" id="PTHR43877:SF2">
    <property type="entry name" value="AMINOALKYLPHOSPHONATE N-ACETYLTRANSFERASE-RELATED"/>
    <property type="match status" value="1"/>
</dbReference>
<dbReference type="GO" id="GO:0016747">
    <property type="term" value="F:acyltransferase activity, transferring groups other than amino-acyl groups"/>
    <property type="evidence" value="ECO:0007669"/>
    <property type="project" value="InterPro"/>
</dbReference>
<sequence>MVEVRAYAESDLAGLAALMTDLGSPTSIEDMQIRMRRISESPNYFTFVAWLEHAIVGMIGLRMQYSYVSNDLKTQVSSLVVRDGLQGRGIGKALLAHAEAYAVQQGSHFVYVNSGIKEERTNAHAFYKKRGYEVTGYRFAKKLNH</sequence>
<dbReference type="InterPro" id="IPR016181">
    <property type="entry name" value="Acyl_CoA_acyltransferase"/>
</dbReference>
<dbReference type="Pfam" id="PF00583">
    <property type="entry name" value="Acetyltransf_1"/>
    <property type="match status" value="1"/>
</dbReference>
<dbReference type="EMBL" id="QTTN01000001">
    <property type="protein sequence ID" value="REE94560.1"/>
    <property type="molecule type" value="Genomic_DNA"/>
</dbReference>
<evidence type="ECO:0000256" key="2">
    <source>
        <dbReference type="ARBA" id="ARBA00023315"/>
    </source>
</evidence>